<comment type="caution">
    <text evidence="3">The sequence shown here is derived from an EMBL/GenBank/DDBJ whole genome shotgun (WGS) entry which is preliminary data.</text>
</comment>
<dbReference type="NCBIfam" id="TIGR04183">
    <property type="entry name" value="Por_Secre_tail"/>
    <property type="match status" value="1"/>
</dbReference>
<sequence length="709" mass="76261">MKTLPNCLKTHSKSYTVWRYLLVSLLVLVSYAQSTAQTMMPLPSHSNNYSGNVRGYWFTAPTSFIITGVRVPADAGTGPQNIHIMKINDPTPVIFGTTSTNFTTLEYIQGAPNNVIQSVNILVNQGDIIGILGQAGSTNSYSSSGGPHATTILGQPVTLDRLLHQGQIGSGAAPNYSTEPGGSISRVEMYYVSPTPCAGTPTAGTANAPSLACGPFGLSLSGSSSAANIDYKWLSAPTANGPWTAVAGATTPSATVTQTSDSYYACEVTCTNSNQVDTSSVAFVQSPPMVAPFYEGFNNASQPQCWDNISSNTSTSVNNFWNFNDQGDYGAANNGRNAGEFVKVDGNSPYGDSVMLITPQIDISQLTLPYLSFEWFSDNTNNPGDNNPLIIEVFDGTSWNYLDTLIGDSPEWEFVNYNLSAYSNNIIQVRFMVNKDVATTAFYNDILLDEVVIDDCSDLGGVDGSFDVCRLDSMVNLDDNIIVKPNGTGEWSFPSQPNFLDDSTFYVSLLPVGAYEVFYVERAACYDTTFATINVFRPSSAGMDGADTLCMNAPIDLIGALSGNIDNGGQWFDFSNTALPNSQPKAQAIPGNYNYIYVADNGVCPADTSIVTITVDGTCDELSVGQELFTDISIYPNPTTSQLNIVNPSNASDLKIEMLDVNGRVVLVENKELNNATEASIAIEHLEKGVYTLRVYNGEGQKTFRVVKQ</sequence>
<evidence type="ECO:0000313" key="3">
    <source>
        <dbReference type="EMBL" id="PWH85114.1"/>
    </source>
</evidence>
<feature type="domain" description="Ig-like" evidence="2">
    <location>
        <begin position="174"/>
        <end position="282"/>
    </location>
</feature>
<reference evidence="3 4" key="1">
    <citation type="submission" date="2018-05" db="EMBL/GenBank/DDBJ databases">
        <title>Brumimicrobium oceani sp. nov., isolated from coastal sediment.</title>
        <authorList>
            <person name="Kou Y."/>
        </authorList>
    </citation>
    <scope>NUCLEOTIDE SEQUENCE [LARGE SCALE GENOMIC DNA]</scope>
    <source>
        <strain evidence="3 4">C305</strain>
    </source>
</reference>
<dbReference type="InterPro" id="IPR026444">
    <property type="entry name" value="Secre_tail"/>
</dbReference>
<dbReference type="OrthoDB" id="9775889at2"/>
<evidence type="ECO:0000313" key="4">
    <source>
        <dbReference type="Proteomes" id="UP000245370"/>
    </source>
</evidence>
<evidence type="ECO:0000256" key="1">
    <source>
        <dbReference type="ARBA" id="ARBA00022729"/>
    </source>
</evidence>
<name>A0A2U2XBD8_9FLAO</name>
<dbReference type="GO" id="GO:0005975">
    <property type="term" value="P:carbohydrate metabolic process"/>
    <property type="evidence" value="ECO:0007669"/>
    <property type="project" value="UniProtKB-ARBA"/>
</dbReference>
<keyword evidence="4" id="KW-1185">Reference proteome</keyword>
<proteinExistence type="predicted"/>
<dbReference type="Gene3D" id="2.60.40.3080">
    <property type="match status" value="1"/>
</dbReference>
<dbReference type="PROSITE" id="PS50835">
    <property type="entry name" value="IG_LIKE"/>
    <property type="match status" value="1"/>
</dbReference>
<dbReference type="Pfam" id="PF18962">
    <property type="entry name" value="Por_Secre_tail"/>
    <property type="match status" value="1"/>
</dbReference>
<accession>A0A2U2XBD8</accession>
<dbReference type="Proteomes" id="UP000245370">
    <property type="component" value="Unassembled WGS sequence"/>
</dbReference>
<dbReference type="GO" id="GO:0004553">
    <property type="term" value="F:hydrolase activity, hydrolyzing O-glycosyl compounds"/>
    <property type="evidence" value="ECO:0007669"/>
    <property type="project" value="UniProtKB-ARBA"/>
</dbReference>
<protein>
    <recommendedName>
        <fullName evidence="2">Ig-like domain-containing protein</fullName>
    </recommendedName>
</protein>
<gene>
    <name evidence="3" type="ORF">DIT68_10790</name>
</gene>
<dbReference type="InterPro" id="IPR007110">
    <property type="entry name" value="Ig-like_dom"/>
</dbReference>
<dbReference type="InterPro" id="IPR013320">
    <property type="entry name" value="ConA-like_dom_sf"/>
</dbReference>
<dbReference type="RefSeq" id="WP_109359816.1">
    <property type="nucleotide sequence ID" value="NZ_QFRJ01000008.1"/>
</dbReference>
<dbReference type="AlphaFoldDB" id="A0A2U2XBD8"/>
<dbReference type="SUPFAM" id="SSF49899">
    <property type="entry name" value="Concanavalin A-like lectins/glucanases"/>
    <property type="match status" value="1"/>
</dbReference>
<organism evidence="3 4">
    <name type="scientific">Brumimicrobium oceani</name>
    <dbReference type="NCBI Taxonomy" id="2100725"/>
    <lineage>
        <taxon>Bacteria</taxon>
        <taxon>Pseudomonadati</taxon>
        <taxon>Bacteroidota</taxon>
        <taxon>Flavobacteriia</taxon>
        <taxon>Flavobacteriales</taxon>
        <taxon>Crocinitomicaceae</taxon>
        <taxon>Brumimicrobium</taxon>
    </lineage>
</organism>
<dbReference type="EMBL" id="QFRJ01000008">
    <property type="protein sequence ID" value="PWH85114.1"/>
    <property type="molecule type" value="Genomic_DNA"/>
</dbReference>
<evidence type="ECO:0000259" key="2">
    <source>
        <dbReference type="PROSITE" id="PS50835"/>
    </source>
</evidence>
<reference evidence="3 4" key="2">
    <citation type="submission" date="2018-05" db="EMBL/GenBank/DDBJ databases">
        <authorList>
            <person name="Lanie J.A."/>
            <person name="Ng W.-L."/>
            <person name="Kazmierczak K.M."/>
            <person name="Andrzejewski T.M."/>
            <person name="Davidsen T.M."/>
            <person name="Wayne K.J."/>
            <person name="Tettelin H."/>
            <person name="Glass J.I."/>
            <person name="Rusch D."/>
            <person name="Podicherti R."/>
            <person name="Tsui H.-C.T."/>
            <person name="Winkler M.E."/>
        </authorList>
    </citation>
    <scope>NUCLEOTIDE SEQUENCE [LARGE SCALE GENOMIC DNA]</scope>
    <source>
        <strain evidence="3 4">C305</strain>
    </source>
</reference>
<keyword evidence="1" id="KW-0732">Signal</keyword>